<organism evidence="2 3">
    <name type="scientific">Synaphobranchus kaupii</name>
    <name type="common">Kaup's arrowtooth eel</name>
    <dbReference type="NCBI Taxonomy" id="118154"/>
    <lineage>
        <taxon>Eukaryota</taxon>
        <taxon>Metazoa</taxon>
        <taxon>Chordata</taxon>
        <taxon>Craniata</taxon>
        <taxon>Vertebrata</taxon>
        <taxon>Euteleostomi</taxon>
        <taxon>Actinopterygii</taxon>
        <taxon>Neopterygii</taxon>
        <taxon>Teleostei</taxon>
        <taxon>Anguilliformes</taxon>
        <taxon>Synaphobranchidae</taxon>
        <taxon>Synaphobranchus</taxon>
    </lineage>
</organism>
<feature type="region of interest" description="Disordered" evidence="1">
    <location>
        <begin position="67"/>
        <end position="141"/>
    </location>
</feature>
<dbReference type="EMBL" id="JAINUF010000023">
    <property type="protein sequence ID" value="KAJ8333533.1"/>
    <property type="molecule type" value="Genomic_DNA"/>
</dbReference>
<evidence type="ECO:0000313" key="2">
    <source>
        <dbReference type="EMBL" id="KAJ8333533.1"/>
    </source>
</evidence>
<feature type="compositionally biased region" description="Basic and acidic residues" evidence="1">
    <location>
        <begin position="105"/>
        <end position="115"/>
    </location>
</feature>
<feature type="compositionally biased region" description="Basic and acidic residues" evidence="1">
    <location>
        <begin position="128"/>
        <end position="140"/>
    </location>
</feature>
<keyword evidence="3" id="KW-1185">Reference proteome</keyword>
<dbReference type="Proteomes" id="UP001152622">
    <property type="component" value="Chromosome 23"/>
</dbReference>
<comment type="caution">
    <text evidence="2">The sequence shown here is derived from an EMBL/GenBank/DDBJ whole genome shotgun (WGS) entry which is preliminary data.</text>
</comment>
<proteinExistence type="predicted"/>
<protein>
    <submittedName>
        <fullName evidence="2">Uncharacterized protein</fullName>
    </submittedName>
</protein>
<feature type="region of interest" description="Disordered" evidence="1">
    <location>
        <begin position="1"/>
        <end position="49"/>
    </location>
</feature>
<dbReference type="AlphaFoldDB" id="A0A9Q1E7A2"/>
<feature type="compositionally biased region" description="Polar residues" evidence="1">
    <location>
        <begin position="25"/>
        <end position="39"/>
    </location>
</feature>
<name>A0A9Q1E7A2_SYNKA</name>
<accession>A0A9Q1E7A2</accession>
<sequence length="235" mass="26333">MAESVIQRAAKAKARIEPTLPDSPPQYQDVNPLPSNLSDPLSEPGQIEPKQVNLQMLMGEVPTPVTLRGQMTFQGTLAEENQTSGQRQSSACGMLQEEEQQQALEEEKASNEGEASRVPIPRPRLRKSRSDQGAKRKECPEDFYCNGATGREYLEVVKQAEEAYDKLSLSIEGPKERPQRIKKVPRRYSTVYSVIHNTRKSRKNTKHTSDSSQDEEEGKTTLGRVSFQAPLQLLP</sequence>
<gene>
    <name evidence="2" type="ORF">SKAU_G00415410</name>
</gene>
<reference evidence="2" key="1">
    <citation type="journal article" date="2023" name="Science">
        <title>Genome structures resolve the early diversification of teleost fishes.</title>
        <authorList>
            <person name="Parey E."/>
            <person name="Louis A."/>
            <person name="Montfort J."/>
            <person name="Bouchez O."/>
            <person name="Roques C."/>
            <person name="Iampietro C."/>
            <person name="Lluch J."/>
            <person name="Castinel A."/>
            <person name="Donnadieu C."/>
            <person name="Desvignes T."/>
            <person name="Floi Bucao C."/>
            <person name="Jouanno E."/>
            <person name="Wen M."/>
            <person name="Mejri S."/>
            <person name="Dirks R."/>
            <person name="Jansen H."/>
            <person name="Henkel C."/>
            <person name="Chen W.J."/>
            <person name="Zahm M."/>
            <person name="Cabau C."/>
            <person name="Klopp C."/>
            <person name="Thompson A.W."/>
            <person name="Robinson-Rechavi M."/>
            <person name="Braasch I."/>
            <person name="Lecointre G."/>
            <person name="Bobe J."/>
            <person name="Postlethwait J.H."/>
            <person name="Berthelot C."/>
            <person name="Roest Crollius H."/>
            <person name="Guiguen Y."/>
        </authorList>
    </citation>
    <scope>NUCLEOTIDE SEQUENCE</scope>
    <source>
        <strain evidence="2">WJC10195</strain>
    </source>
</reference>
<feature type="compositionally biased region" description="Basic residues" evidence="1">
    <location>
        <begin position="197"/>
        <end position="206"/>
    </location>
</feature>
<feature type="compositionally biased region" description="Polar residues" evidence="1">
    <location>
        <begin position="69"/>
        <end position="91"/>
    </location>
</feature>
<evidence type="ECO:0000256" key="1">
    <source>
        <dbReference type="SAM" id="MobiDB-lite"/>
    </source>
</evidence>
<evidence type="ECO:0000313" key="3">
    <source>
        <dbReference type="Proteomes" id="UP001152622"/>
    </source>
</evidence>
<feature type="region of interest" description="Disordered" evidence="1">
    <location>
        <begin position="195"/>
        <end position="235"/>
    </location>
</feature>